<dbReference type="PANTHER" id="PTHR10443">
    <property type="entry name" value="MICROSOMAL DIPEPTIDASE"/>
    <property type="match status" value="1"/>
</dbReference>
<proteinExistence type="predicted"/>
<reference evidence="1" key="1">
    <citation type="submission" date="2019-11" db="EMBL/GenBank/DDBJ databases">
        <authorList>
            <person name="Feng L."/>
        </authorList>
    </citation>
    <scope>NUCLEOTIDE SEQUENCE</scope>
    <source>
        <strain evidence="1">PclaraLFYP37</strain>
    </source>
</reference>
<dbReference type="GO" id="GO:0016757">
    <property type="term" value="F:glycosyltransferase activity"/>
    <property type="evidence" value="ECO:0007669"/>
    <property type="project" value="UniProtKB-KW"/>
</dbReference>
<name>A0A6N3CKL0_9BACT</name>
<dbReference type="Pfam" id="PF07722">
    <property type="entry name" value="Peptidase_C26"/>
    <property type="match status" value="1"/>
</dbReference>
<dbReference type="InterPro" id="IPR008257">
    <property type="entry name" value="Pept_M19"/>
</dbReference>
<dbReference type="RefSeq" id="WP_412442578.1">
    <property type="nucleotide sequence ID" value="NZ_CACRUT010000015.1"/>
</dbReference>
<dbReference type="Pfam" id="PF01244">
    <property type="entry name" value="Peptidase_M19"/>
    <property type="match status" value="1"/>
</dbReference>
<dbReference type="GO" id="GO:0006508">
    <property type="term" value="P:proteolysis"/>
    <property type="evidence" value="ECO:0007669"/>
    <property type="project" value="InterPro"/>
</dbReference>
<dbReference type="CDD" id="cd01301">
    <property type="entry name" value="rDP_like"/>
    <property type="match status" value="1"/>
</dbReference>
<dbReference type="SUPFAM" id="SSF52317">
    <property type="entry name" value="Class I glutamine amidotransferase-like"/>
    <property type="match status" value="1"/>
</dbReference>
<dbReference type="AlphaFoldDB" id="A0A6N3CKL0"/>
<keyword evidence="1" id="KW-0315">Glutamine amidotransferase</keyword>
<dbReference type="GO" id="GO:0070573">
    <property type="term" value="F:metallodipeptidase activity"/>
    <property type="evidence" value="ECO:0007669"/>
    <property type="project" value="InterPro"/>
</dbReference>
<dbReference type="CDD" id="cd01745">
    <property type="entry name" value="GATase1_2"/>
    <property type="match status" value="1"/>
</dbReference>
<dbReference type="Gene3D" id="3.40.50.880">
    <property type="match status" value="1"/>
</dbReference>
<gene>
    <name evidence="1" type="ORF">PCLFYP37_02080</name>
</gene>
<dbReference type="InterPro" id="IPR029062">
    <property type="entry name" value="Class_I_gatase-like"/>
</dbReference>
<dbReference type="EMBL" id="CACRUT010000015">
    <property type="protein sequence ID" value="VYU16482.1"/>
    <property type="molecule type" value="Genomic_DNA"/>
</dbReference>
<dbReference type="InterPro" id="IPR032466">
    <property type="entry name" value="Metal_Hydrolase"/>
</dbReference>
<evidence type="ECO:0000313" key="1">
    <source>
        <dbReference type="EMBL" id="VYU16482.1"/>
    </source>
</evidence>
<dbReference type="Gene3D" id="3.20.20.140">
    <property type="entry name" value="Metal-dependent hydrolases"/>
    <property type="match status" value="1"/>
</dbReference>
<accession>A0A6N3CKL0</accession>
<dbReference type="SUPFAM" id="SSF51556">
    <property type="entry name" value="Metallo-dependent hydrolases"/>
    <property type="match status" value="1"/>
</dbReference>
<protein>
    <submittedName>
        <fullName evidence="1">Glutamine amidotransferase</fullName>
        <ecNumber evidence="1">2.4.2.-</ecNumber>
    </submittedName>
</protein>
<organism evidence="1">
    <name type="scientific">Paraprevotella clara</name>
    <dbReference type="NCBI Taxonomy" id="454154"/>
    <lineage>
        <taxon>Bacteria</taxon>
        <taxon>Pseudomonadati</taxon>
        <taxon>Bacteroidota</taxon>
        <taxon>Bacteroidia</taxon>
        <taxon>Bacteroidales</taxon>
        <taxon>Prevotellaceae</taxon>
        <taxon>Paraprevotella</taxon>
    </lineage>
</organism>
<dbReference type="PANTHER" id="PTHR10443:SF12">
    <property type="entry name" value="DIPEPTIDASE"/>
    <property type="match status" value="1"/>
</dbReference>
<dbReference type="InterPro" id="IPR011697">
    <property type="entry name" value="Peptidase_C26"/>
</dbReference>
<dbReference type="EC" id="2.4.2.-" evidence="1"/>
<keyword evidence="1" id="KW-0328">Glycosyltransferase</keyword>
<dbReference type="PROSITE" id="PS51365">
    <property type="entry name" value="RENAL_DIPEPTIDASE_2"/>
    <property type="match status" value="1"/>
</dbReference>
<dbReference type="PROSITE" id="PS51273">
    <property type="entry name" value="GATASE_TYPE_1"/>
    <property type="match status" value="1"/>
</dbReference>
<sequence>MSSGYFDWETAYGQYHNRFPGYKKQPVIGITGNFGEKGCELAEGYFESILKAGATPVIIPPFEDRDALANVLEHVDGLLLSGGGDLNPLFTGEEPIPQLHSVNYKRDLAELLLIRLAYDRQIPMLGICRGIQMLTVALGGSVYQDIYSQQPDRQLLGHDQQLDRRYASHTIQPTADSLVLRRLLGEAPVAVNSFHHQAVKETGPLLRVCATSSDGLIEAVESAEYKSVLGVQWHPECFILRQDESMMPLFRWLCEEAGSFREAKALHRKMLTLDSHCDTPMFFHKGIHFDQRDPNILVDLHKMTEGRLDATIMVAYLAQGKRTDEALQAATAKADRILTQIEEMAAAHCTGVDLAYTPSDLLRLKNAGKKAIMLGIENGYAIGKDLSRLRHFRDRGIVYMTLCHNGDNDICDSARGKGEHGGLSAFGREVVQEMNRLGLMVDLSHGAESSFYDALELSTTPIVCSHSSCRALCNVPRNLTDEQMKALARKGGVAQVTLYKGFLREDGEASILDAIEHLNHMVNIMGVEHVGIGTDFDGDGGIPGCASAAEVINFTRRLLAERYNDTDIAGIWGGNFLRVMQLVQDSRAC</sequence>
<keyword evidence="1" id="KW-0808">Transferase</keyword>